<evidence type="ECO:0000313" key="3">
    <source>
        <dbReference type="EMBL" id="MCZ8543011.1"/>
    </source>
</evidence>
<name>A0ABT4QN68_9HYPH</name>
<proteinExistence type="predicted"/>
<feature type="signal peptide" evidence="2">
    <location>
        <begin position="1"/>
        <end position="22"/>
    </location>
</feature>
<evidence type="ECO:0000256" key="2">
    <source>
        <dbReference type="SAM" id="SignalP"/>
    </source>
</evidence>
<accession>A0ABT4QN68</accession>
<feature type="chain" id="PRO_5046862090" evidence="2">
    <location>
        <begin position="23"/>
        <end position="164"/>
    </location>
</feature>
<feature type="compositionally biased region" description="Low complexity" evidence="1">
    <location>
        <begin position="101"/>
        <end position="136"/>
    </location>
</feature>
<dbReference type="EMBL" id="JAPFQA010000001">
    <property type="protein sequence ID" value="MCZ8543011.1"/>
    <property type="molecule type" value="Genomic_DNA"/>
</dbReference>
<keyword evidence="4" id="KW-1185">Reference proteome</keyword>
<feature type="region of interest" description="Disordered" evidence="1">
    <location>
        <begin position="99"/>
        <end position="164"/>
    </location>
</feature>
<organism evidence="3 4">
    <name type="scientific">Mesorhizobium qingshengii</name>
    <dbReference type="NCBI Taxonomy" id="1165689"/>
    <lineage>
        <taxon>Bacteria</taxon>
        <taxon>Pseudomonadati</taxon>
        <taxon>Pseudomonadota</taxon>
        <taxon>Alphaproteobacteria</taxon>
        <taxon>Hyphomicrobiales</taxon>
        <taxon>Phyllobacteriaceae</taxon>
        <taxon>Mesorhizobium</taxon>
    </lineage>
</organism>
<feature type="compositionally biased region" description="Low complexity" evidence="1">
    <location>
        <begin position="143"/>
        <end position="164"/>
    </location>
</feature>
<comment type="caution">
    <text evidence="3">The sequence shown here is derived from an EMBL/GenBank/DDBJ whole genome shotgun (WGS) entry which is preliminary data.</text>
</comment>
<reference evidence="3" key="1">
    <citation type="submission" date="2022-11" db="EMBL/GenBank/DDBJ databases">
        <authorList>
            <person name="Coimbra C."/>
        </authorList>
    </citation>
    <scope>NUCLEOTIDE SEQUENCE</scope>
    <source>
        <strain evidence="3">Jales19</strain>
    </source>
</reference>
<protein>
    <submittedName>
        <fullName evidence="3">Uncharacterized protein</fullName>
    </submittedName>
</protein>
<dbReference type="RefSeq" id="WP_269903645.1">
    <property type="nucleotide sequence ID" value="NZ_JAPFQA010000001.1"/>
</dbReference>
<keyword evidence="2" id="KW-0732">Signal</keyword>
<evidence type="ECO:0000256" key="1">
    <source>
        <dbReference type="SAM" id="MobiDB-lite"/>
    </source>
</evidence>
<gene>
    <name evidence="3" type="ORF">OOJ09_02370</name>
</gene>
<dbReference type="Proteomes" id="UP001152178">
    <property type="component" value="Unassembled WGS sequence"/>
</dbReference>
<evidence type="ECO:0000313" key="4">
    <source>
        <dbReference type="Proteomes" id="UP001152178"/>
    </source>
</evidence>
<sequence>MSVHILGALGITLAAVTGGAQASSLVFPGAPSSTPSIIKLGDPKPLKTADATKASDVRSVVAPAEAQPDVTYEKVSAIPDKPGTRHGFQQGPVVIRGGVAGPAFSAPTPSAAPATGTAPAAGTAPATATASAAPSGDTGNKSAAAPGSPAQAAAQPIQGVGKAK</sequence>